<evidence type="ECO:0000259" key="1">
    <source>
        <dbReference type="PROSITE" id="PS50853"/>
    </source>
</evidence>
<dbReference type="SUPFAM" id="SSF49265">
    <property type="entry name" value="Fibronectin type III"/>
    <property type="match status" value="1"/>
</dbReference>
<accession>X1Q8U8</accession>
<reference evidence="2" key="1">
    <citation type="journal article" date="2014" name="Front. Microbiol.">
        <title>High frequency of phylogenetically diverse reductive dehalogenase-homologous genes in deep subseafloor sedimentary metagenomes.</title>
        <authorList>
            <person name="Kawai M."/>
            <person name="Futagami T."/>
            <person name="Toyoda A."/>
            <person name="Takaki Y."/>
            <person name="Nishi S."/>
            <person name="Hori S."/>
            <person name="Arai W."/>
            <person name="Tsubouchi T."/>
            <person name="Morono Y."/>
            <person name="Uchiyama I."/>
            <person name="Ito T."/>
            <person name="Fujiyama A."/>
            <person name="Inagaki F."/>
            <person name="Takami H."/>
        </authorList>
    </citation>
    <scope>NUCLEOTIDE SEQUENCE</scope>
    <source>
        <strain evidence="2">Expedition CK06-06</strain>
    </source>
</reference>
<evidence type="ECO:0000313" key="2">
    <source>
        <dbReference type="EMBL" id="GAI39689.1"/>
    </source>
</evidence>
<feature type="non-terminal residue" evidence="2">
    <location>
        <position position="266"/>
    </location>
</feature>
<dbReference type="Gene3D" id="2.60.40.10">
    <property type="entry name" value="Immunoglobulins"/>
    <property type="match status" value="2"/>
</dbReference>
<dbReference type="EMBL" id="BARV01025012">
    <property type="protein sequence ID" value="GAI39689.1"/>
    <property type="molecule type" value="Genomic_DNA"/>
</dbReference>
<dbReference type="PROSITE" id="PS50853">
    <property type="entry name" value="FN3"/>
    <property type="match status" value="1"/>
</dbReference>
<dbReference type="AlphaFoldDB" id="X1Q8U8"/>
<protein>
    <recommendedName>
        <fullName evidence="1">Fibronectin type-III domain-containing protein</fullName>
    </recommendedName>
</protein>
<gene>
    <name evidence="2" type="ORF">S06H3_40715</name>
</gene>
<feature type="domain" description="Fibronectin type-III" evidence="1">
    <location>
        <begin position="107"/>
        <end position="196"/>
    </location>
</feature>
<feature type="non-terminal residue" evidence="2">
    <location>
        <position position="1"/>
    </location>
</feature>
<dbReference type="InterPro" id="IPR036116">
    <property type="entry name" value="FN3_sf"/>
</dbReference>
<sequence>IDKSDAWESIDSPADGMIGQMIVSTEGTLYATNFKADGGMERCLNPTYSLGPTFETVTKGLDDGAKLIGLWLHDHRLWSIDTTHTKLMTYTDSLTQPVALTSPPNEAPGVGTIIDYTVRNISLDWETLKGATEYKWQLNYGTDFSSVPSDFEGETKTSSARLPILEPATTYYWRVRASKPVLSPWSAKWSFTTGLATEAPAPKLESPKAGASGVPVNPIFQWSAIAGADSYELVVSTEAALENPTILKTGAYALPTTAWQCNIALN</sequence>
<proteinExistence type="predicted"/>
<name>X1Q8U8_9ZZZZ</name>
<comment type="caution">
    <text evidence="2">The sequence shown here is derived from an EMBL/GenBank/DDBJ whole genome shotgun (WGS) entry which is preliminary data.</text>
</comment>
<organism evidence="2">
    <name type="scientific">marine sediment metagenome</name>
    <dbReference type="NCBI Taxonomy" id="412755"/>
    <lineage>
        <taxon>unclassified sequences</taxon>
        <taxon>metagenomes</taxon>
        <taxon>ecological metagenomes</taxon>
    </lineage>
</organism>
<dbReference type="InterPro" id="IPR013783">
    <property type="entry name" value="Ig-like_fold"/>
</dbReference>
<dbReference type="InterPro" id="IPR003961">
    <property type="entry name" value="FN3_dom"/>
</dbReference>